<evidence type="ECO:0000256" key="7">
    <source>
        <dbReference type="ARBA" id="ARBA00022777"/>
    </source>
</evidence>
<comment type="subcellular location">
    <subcellularLocation>
        <location evidence="1">Cytoplasm</location>
    </subcellularLocation>
</comment>
<dbReference type="InterPro" id="IPR036662">
    <property type="entry name" value="PTS_EIIA_man-typ_sf"/>
</dbReference>
<dbReference type="InterPro" id="IPR004701">
    <property type="entry name" value="PTS_EIIA_man-typ"/>
</dbReference>
<organism evidence="9 10">
    <name type="scientific">Tetragenococcus solitarius</name>
    <dbReference type="NCBI Taxonomy" id="71453"/>
    <lineage>
        <taxon>Bacteria</taxon>
        <taxon>Bacillati</taxon>
        <taxon>Bacillota</taxon>
        <taxon>Bacilli</taxon>
        <taxon>Lactobacillales</taxon>
        <taxon>Enterococcaceae</taxon>
        <taxon>Tetragenococcus</taxon>
    </lineage>
</organism>
<keyword evidence="10" id="KW-1185">Reference proteome</keyword>
<evidence type="ECO:0000256" key="3">
    <source>
        <dbReference type="ARBA" id="ARBA00022490"/>
    </source>
</evidence>
<protein>
    <submittedName>
        <fullName evidence="9">PTS sugar transporter subunit IIA</fullName>
    </submittedName>
</protein>
<dbReference type="RefSeq" id="WP_068709264.1">
    <property type="nucleotide sequence ID" value="NZ_BAAAXQ010000007.1"/>
</dbReference>
<accession>A0ABN3XZM3</accession>
<evidence type="ECO:0000256" key="1">
    <source>
        <dbReference type="ARBA" id="ARBA00004496"/>
    </source>
</evidence>
<dbReference type="Gene3D" id="3.40.50.510">
    <property type="entry name" value="Phosphotransferase system, mannose-type IIA component"/>
    <property type="match status" value="1"/>
</dbReference>
<dbReference type="PANTHER" id="PTHR33799:SF1">
    <property type="entry name" value="PTS SYSTEM MANNOSE-SPECIFIC EIIAB COMPONENT-RELATED"/>
    <property type="match status" value="1"/>
</dbReference>
<evidence type="ECO:0000259" key="8">
    <source>
        <dbReference type="PROSITE" id="PS51096"/>
    </source>
</evidence>
<keyword evidence="7" id="KW-0418">Kinase</keyword>
<gene>
    <name evidence="9" type="ORF">GCM10019998_02680</name>
</gene>
<dbReference type="PROSITE" id="PS51096">
    <property type="entry name" value="PTS_EIIA_TYPE_4"/>
    <property type="match status" value="1"/>
</dbReference>
<evidence type="ECO:0000256" key="2">
    <source>
        <dbReference type="ARBA" id="ARBA00022448"/>
    </source>
</evidence>
<keyword evidence="3" id="KW-0963">Cytoplasm</keyword>
<dbReference type="InterPro" id="IPR033887">
    <property type="entry name" value="PTS_IIA_man"/>
</dbReference>
<proteinExistence type="predicted"/>
<keyword evidence="2" id="KW-0813">Transport</keyword>
<evidence type="ECO:0000256" key="6">
    <source>
        <dbReference type="ARBA" id="ARBA00022683"/>
    </source>
</evidence>
<dbReference type="Pfam" id="PF03610">
    <property type="entry name" value="EIIA-man"/>
    <property type="match status" value="1"/>
</dbReference>
<keyword evidence="6" id="KW-0598">Phosphotransferase system</keyword>
<dbReference type="InterPro" id="IPR051471">
    <property type="entry name" value="Bacterial_PTS_sugar_comp"/>
</dbReference>
<comment type="caution">
    <text evidence="9">The sequence shown here is derived from an EMBL/GenBank/DDBJ whole genome shotgun (WGS) entry which is preliminary data.</text>
</comment>
<evidence type="ECO:0000313" key="10">
    <source>
        <dbReference type="Proteomes" id="UP001501577"/>
    </source>
</evidence>
<feature type="domain" description="PTS EIIA type-4" evidence="8">
    <location>
        <begin position="5"/>
        <end position="129"/>
    </location>
</feature>
<evidence type="ECO:0000256" key="4">
    <source>
        <dbReference type="ARBA" id="ARBA00022597"/>
    </source>
</evidence>
<dbReference type="CDD" id="cd00006">
    <property type="entry name" value="PTS_IIA_man"/>
    <property type="match status" value="1"/>
</dbReference>
<evidence type="ECO:0000256" key="5">
    <source>
        <dbReference type="ARBA" id="ARBA00022679"/>
    </source>
</evidence>
<evidence type="ECO:0000313" key="9">
    <source>
        <dbReference type="EMBL" id="GAA3010029.1"/>
    </source>
</evidence>
<reference evidence="9 10" key="1">
    <citation type="journal article" date="2019" name="Int. J. Syst. Evol. Microbiol.">
        <title>The Global Catalogue of Microorganisms (GCM) 10K type strain sequencing project: providing services to taxonomists for standard genome sequencing and annotation.</title>
        <authorList>
            <consortium name="The Broad Institute Genomics Platform"/>
            <consortium name="The Broad Institute Genome Sequencing Center for Infectious Disease"/>
            <person name="Wu L."/>
            <person name="Ma J."/>
        </authorList>
    </citation>
    <scope>NUCLEOTIDE SEQUENCE [LARGE SCALE GENOMIC DNA]</scope>
    <source>
        <strain evidence="9 10">JCM 8736</strain>
    </source>
</reference>
<keyword evidence="5" id="KW-0808">Transferase</keyword>
<name>A0ABN3XZM3_9ENTE</name>
<keyword evidence="4 9" id="KW-0762">Sugar transport</keyword>
<sequence length="143" mass="15894">MTKAQFRIIITTHSSLCNGYLDAAALILNSKCENVELLTFKENMSTEDFEKSLVEMIDVHPTQPLLILTDLVGGTPANIAIKYMKKAAIEIVSGINLPLLLEVLMKQEAGEQLKDIQFKEVIKNSQESIIYVNELLRGGTVND</sequence>
<dbReference type="SUPFAM" id="SSF53062">
    <property type="entry name" value="PTS system fructose IIA component-like"/>
    <property type="match status" value="1"/>
</dbReference>
<dbReference type="PANTHER" id="PTHR33799">
    <property type="entry name" value="PTS PERMEASE-RELATED-RELATED"/>
    <property type="match status" value="1"/>
</dbReference>
<dbReference type="EMBL" id="BAAAXQ010000007">
    <property type="protein sequence ID" value="GAA3010029.1"/>
    <property type="molecule type" value="Genomic_DNA"/>
</dbReference>
<dbReference type="Proteomes" id="UP001501577">
    <property type="component" value="Unassembled WGS sequence"/>
</dbReference>